<dbReference type="InterPro" id="IPR029439">
    <property type="entry name" value="Wzt_C"/>
</dbReference>
<dbReference type="InterPro" id="IPR003593">
    <property type="entry name" value="AAA+_ATPase"/>
</dbReference>
<dbReference type="HOGENOM" id="CLU_000604_101_1_0"/>
<dbReference type="InterPro" id="IPR027417">
    <property type="entry name" value="P-loop_NTPase"/>
</dbReference>
<gene>
    <name evidence="6" type="ordered locus">Rcas_0650</name>
</gene>
<dbReference type="SMART" id="SM00382">
    <property type="entry name" value="AAA"/>
    <property type="match status" value="1"/>
</dbReference>
<dbReference type="Gene3D" id="3.40.50.300">
    <property type="entry name" value="P-loop containing nucleotide triphosphate hydrolases"/>
    <property type="match status" value="1"/>
</dbReference>
<keyword evidence="2" id="KW-0813">Transport</keyword>
<dbReference type="eggNOG" id="COG1134">
    <property type="taxonomic scope" value="Bacteria"/>
</dbReference>
<dbReference type="InterPro" id="IPR015860">
    <property type="entry name" value="ABC_transpr_TagH-like"/>
</dbReference>
<dbReference type="GO" id="GO:0016020">
    <property type="term" value="C:membrane"/>
    <property type="evidence" value="ECO:0007669"/>
    <property type="project" value="InterPro"/>
</dbReference>
<feature type="domain" description="ABC transporter" evidence="5">
    <location>
        <begin position="5"/>
        <end position="248"/>
    </location>
</feature>
<evidence type="ECO:0000256" key="2">
    <source>
        <dbReference type="ARBA" id="ARBA00022448"/>
    </source>
</evidence>
<dbReference type="EMBL" id="CP000804">
    <property type="protein sequence ID" value="ABU56775.1"/>
    <property type="molecule type" value="Genomic_DNA"/>
</dbReference>
<keyword evidence="7" id="KW-1185">Reference proteome</keyword>
<keyword evidence="3" id="KW-0547">Nucleotide-binding</keyword>
<dbReference type="GO" id="GO:0005524">
    <property type="term" value="F:ATP binding"/>
    <property type="evidence" value="ECO:0007669"/>
    <property type="project" value="UniProtKB-KW"/>
</dbReference>
<dbReference type="AlphaFoldDB" id="A7NH28"/>
<dbReference type="Proteomes" id="UP000000263">
    <property type="component" value="Chromosome"/>
</dbReference>
<dbReference type="OrthoDB" id="9778870at2"/>
<dbReference type="STRING" id="383372.Rcas_0650"/>
<evidence type="ECO:0000313" key="6">
    <source>
        <dbReference type="EMBL" id="ABU56775.1"/>
    </source>
</evidence>
<dbReference type="InterPro" id="IPR050683">
    <property type="entry name" value="Bact_Polysacc_Export_ATP-bd"/>
</dbReference>
<dbReference type="GO" id="GO:0016887">
    <property type="term" value="F:ATP hydrolysis activity"/>
    <property type="evidence" value="ECO:0007669"/>
    <property type="project" value="InterPro"/>
</dbReference>
<name>A7NH28_ROSCS</name>
<reference evidence="6 7" key="1">
    <citation type="submission" date="2007-08" db="EMBL/GenBank/DDBJ databases">
        <title>Complete sequence of Roseiflexus castenholzii DSM 13941.</title>
        <authorList>
            <consortium name="US DOE Joint Genome Institute"/>
            <person name="Copeland A."/>
            <person name="Lucas S."/>
            <person name="Lapidus A."/>
            <person name="Barry K."/>
            <person name="Glavina del Rio T."/>
            <person name="Dalin E."/>
            <person name="Tice H."/>
            <person name="Pitluck S."/>
            <person name="Thompson L.S."/>
            <person name="Brettin T."/>
            <person name="Bruce D."/>
            <person name="Detter J.C."/>
            <person name="Han C."/>
            <person name="Tapia R."/>
            <person name="Schmutz J."/>
            <person name="Larimer F."/>
            <person name="Land M."/>
            <person name="Hauser L."/>
            <person name="Kyrpides N."/>
            <person name="Mikhailova N."/>
            <person name="Bryant D.A."/>
            <person name="Hanada S."/>
            <person name="Tsukatani Y."/>
            <person name="Richardson P."/>
        </authorList>
    </citation>
    <scope>NUCLEOTIDE SEQUENCE [LARGE SCALE GENOMIC DNA]</scope>
    <source>
        <strain evidence="7">DSM 13941 / HLO8</strain>
    </source>
</reference>
<evidence type="ECO:0000256" key="1">
    <source>
        <dbReference type="ARBA" id="ARBA00005417"/>
    </source>
</evidence>
<dbReference type="Pfam" id="PF14524">
    <property type="entry name" value="Wzt_C"/>
    <property type="match status" value="1"/>
</dbReference>
<dbReference type="CDD" id="cd03220">
    <property type="entry name" value="ABC_KpsT_Wzt"/>
    <property type="match status" value="1"/>
</dbReference>
<evidence type="ECO:0000259" key="5">
    <source>
        <dbReference type="PROSITE" id="PS50893"/>
    </source>
</evidence>
<dbReference type="RefSeq" id="WP_012119206.1">
    <property type="nucleotide sequence ID" value="NC_009767.1"/>
</dbReference>
<dbReference type="PROSITE" id="PS50893">
    <property type="entry name" value="ABC_TRANSPORTER_2"/>
    <property type="match status" value="1"/>
</dbReference>
<dbReference type="CDD" id="cd10147">
    <property type="entry name" value="Wzt_C-like"/>
    <property type="match status" value="1"/>
</dbReference>
<organism evidence="6 7">
    <name type="scientific">Roseiflexus castenholzii (strain DSM 13941 / HLO8)</name>
    <dbReference type="NCBI Taxonomy" id="383372"/>
    <lineage>
        <taxon>Bacteria</taxon>
        <taxon>Bacillati</taxon>
        <taxon>Chloroflexota</taxon>
        <taxon>Chloroflexia</taxon>
        <taxon>Chloroflexales</taxon>
        <taxon>Roseiflexineae</taxon>
        <taxon>Roseiflexaceae</taxon>
        <taxon>Roseiflexus</taxon>
    </lineage>
</organism>
<comment type="similarity">
    <text evidence="1">Belongs to the ABC transporter superfamily.</text>
</comment>
<evidence type="ECO:0000256" key="3">
    <source>
        <dbReference type="ARBA" id="ARBA00022741"/>
    </source>
</evidence>
<dbReference type="PANTHER" id="PTHR46743:SF2">
    <property type="entry name" value="TEICHOIC ACIDS EXPORT ATP-BINDING PROTEIN TAGH"/>
    <property type="match status" value="1"/>
</dbReference>
<evidence type="ECO:0000256" key="4">
    <source>
        <dbReference type="ARBA" id="ARBA00022840"/>
    </source>
</evidence>
<accession>A7NH28</accession>
<dbReference type="InterPro" id="IPR003439">
    <property type="entry name" value="ABC_transporter-like_ATP-bd"/>
</dbReference>
<keyword evidence="4" id="KW-0067">ATP-binding</keyword>
<sequence>MSAAIEFEDVSKRFLLQRDRPVTIQERLAGWLHPAKAADEFWALRNVSFSIARGESFGLIGHNGAGKSTALKLMTRILEPTAGRVRLRGRVAALLELGSGFHPELSGRDNVFLYGSLMGLSRRDMAARLEEIVAFADMADFLDLQVKYYSSGMYTRLAFAVATAVDPDILITDEVLAVGDEAFQRKCMDRILTFRHAGKTIVFVSHALDTVRTLCDHAVWLDRGVVRALGSTGEVIDAYLAEVNRREREALARHEMLALESNRRFGTREVEITGVELLDTDGVARAVAHTGAPLTIRIRYHAWQNVPRPVFGLAIHHESGILLAGPNTLFAGLDIPAVQGGGTVEMRIPALPLLAGRYLLSAAVYDETMLHAYDHHDRLYRFTVQNEGGRERFGAVTLGGVWSWRAAGA</sequence>
<dbReference type="GO" id="GO:0140359">
    <property type="term" value="F:ABC-type transporter activity"/>
    <property type="evidence" value="ECO:0007669"/>
    <property type="project" value="InterPro"/>
</dbReference>
<proteinExistence type="inferred from homology"/>
<dbReference type="Gene3D" id="2.70.50.60">
    <property type="entry name" value="abc- transporter (atp binding component) like domain"/>
    <property type="match status" value="1"/>
</dbReference>
<protein>
    <submittedName>
        <fullName evidence="6">ABC transporter related</fullName>
    </submittedName>
</protein>
<dbReference type="SUPFAM" id="SSF52540">
    <property type="entry name" value="P-loop containing nucleoside triphosphate hydrolases"/>
    <property type="match status" value="1"/>
</dbReference>
<dbReference type="PANTHER" id="PTHR46743">
    <property type="entry name" value="TEICHOIC ACIDS EXPORT ATP-BINDING PROTEIN TAGH"/>
    <property type="match status" value="1"/>
</dbReference>
<dbReference type="KEGG" id="rca:Rcas_0650"/>
<dbReference type="Pfam" id="PF00005">
    <property type="entry name" value="ABC_tran"/>
    <property type="match status" value="1"/>
</dbReference>
<evidence type="ECO:0000313" key="7">
    <source>
        <dbReference type="Proteomes" id="UP000000263"/>
    </source>
</evidence>